<evidence type="ECO:0000259" key="2">
    <source>
        <dbReference type="Pfam" id="PF06283"/>
    </source>
</evidence>
<evidence type="ECO:0000313" key="3">
    <source>
        <dbReference type="EMBL" id="MEK7952195.1"/>
    </source>
</evidence>
<keyword evidence="1" id="KW-0732">Signal</keyword>
<dbReference type="EMBL" id="JBBUKT010000006">
    <property type="protein sequence ID" value="MEK7952195.1"/>
    <property type="molecule type" value="Genomic_DNA"/>
</dbReference>
<dbReference type="PANTHER" id="PTHR40469:SF2">
    <property type="entry name" value="GALACTOSE-BINDING DOMAIN-LIKE SUPERFAMILY PROTEIN"/>
    <property type="match status" value="1"/>
</dbReference>
<dbReference type="PANTHER" id="PTHR40469">
    <property type="entry name" value="SECRETED GLYCOSYL HYDROLASE"/>
    <property type="match status" value="1"/>
</dbReference>
<dbReference type="RefSeq" id="WP_341405953.1">
    <property type="nucleotide sequence ID" value="NZ_JBBUKT010000006.1"/>
</dbReference>
<feature type="signal peptide" evidence="1">
    <location>
        <begin position="1"/>
        <end position="21"/>
    </location>
</feature>
<sequence length="254" mass="29022">MKTLLTAAALFLTSLLPTARAEETPRFRAVVIAEKDGNHGPLVTAALEWLKVTAEKEHFAFDVFEEPKGFNKEFLAKYQVFIQLNYPPYRWSDEAKAAFQDYIENGRGGWVGLHHATLLGEFDGYPMWQWFSDFMGGIRFKSYIAKRASGTVEVEAGDHPCFKGLPKTFTIDEEEWYTYDKNPRPNVQILAKVDEASYKPDSEIKMGDHPVVWSNPKMKARNVYILMGHHPTLIQNENYTALLRNSILWAAGQK</sequence>
<name>A0ABU9AWT9_9BACT</name>
<feature type="domain" description="ThuA-like" evidence="2">
    <location>
        <begin position="29"/>
        <end position="250"/>
    </location>
</feature>
<reference evidence="3 4" key="1">
    <citation type="submission" date="2024-04" db="EMBL/GenBank/DDBJ databases">
        <title>Luteolibacter sp. isolated from soil.</title>
        <authorList>
            <person name="An J."/>
        </authorList>
    </citation>
    <scope>NUCLEOTIDE SEQUENCE [LARGE SCALE GENOMIC DNA]</scope>
    <source>
        <strain evidence="3 4">Y139</strain>
    </source>
</reference>
<dbReference type="Gene3D" id="3.40.50.880">
    <property type="match status" value="1"/>
</dbReference>
<organism evidence="3 4">
    <name type="scientific">Luteolibacter soli</name>
    <dbReference type="NCBI Taxonomy" id="3135280"/>
    <lineage>
        <taxon>Bacteria</taxon>
        <taxon>Pseudomonadati</taxon>
        <taxon>Verrucomicrobiota</taxon>
        <taxon>Verrucomicrobiia</taxon>
        <taxon>Verrucomicrobiales</taxon>
        <taxon>Verrucomicrobiaceae</taxon>
        <taxon>Luteolibacter</taxon>
    </lineage>
</organism>
<accession>A0ABU9AWT9</accession>
<dbReference type="Proteomes" id="UP001371305">
    <property type="component" value="Unassembled WGS sequence"/>
</dbReference>
<evidence type="ECO:0000313" key="4">
    <source>
        <dbReference type="Proteomes" id="UP001371305"/>
    </source>
</evidence>
<protein>
    <submittedName>
        <fullName evidence="3">ThuA domain-containing protein</fullName>
    </submittedName>
</protein>
<gene>
    <name evidence="3" type="ORF">WKV53_16915</name>
</gene>
<proteinExistence type="predicted"/>
<dbReference type="InterPro" id="IPR029062">
    <property type="entry name" value="Class_I_gatase-like"/>
</dbReference>
<dbReference type="Pfam" id="PF06283">
    <property type="entry name" value="ThuA"/>
    <property type="match status" value="1"/>
</dbReference>
<dbReference type="InterPro" id="IPR029010">
    <property type="entry name" value="ThuA-like"/>
</dbReference>
<evidence type="ECO:0000256" key="1">
    <source>
        <dbReference type="SAM" id="SignalP"/>
    </source>
</evidence>
<keyword evidence="4" id="KW-1185">Reference proteome</keyword>
<dbReference type="SUPFAM" id="SSF52317">
    <property type="entry name" value="Class I glutamine amidotransferase-like"/>
    <property type="match status" value="1"/>
</dbReference>
<comment type="caution">
    <text evidence="3">The sequence shown here is derived from an EMBL/GenBank/DDBJ whole genome shotgun (WGS) entry which is preliminary data.</text>
</comment>
<feature type="chain" id="PRO_5047417480" evidence="1">
    <location>
        <begin position="22"/>
        <end position="254"/>
    </location>
</feature>